<dbReference type="AlphaFoldDB" id="A0A0H4VKA3"/>
<protein>
    <submittedName>
        <fullName evidence="7">Cytosol aminopeptidase</fullName>
    </submittedName>
</protein>
<evidence type="ECO:0000313" key="8">
    <source>
        <dbReference type="Proteomes" id="UP000059113"/>
    </source>
</evidence>
<evidence type="ECO:0000256" key="2">
    <source>
        <dbReference type="ARBA" id="ARBA00022438"/>
    </source>
</evidence>
<dbReference type="KEGG" id="ery:CP97_12210"/>
<keyword evidence="4" id="KW-0378">Hydrolase</keyword>
<accession>A0A0H4VKA3</accession>
<dbReference type="GO" id="GO:0006508">
    <property type="term" value="P:proteolysis"/>
    <property type="evidence" value="ECO:0007669"/>
    <property type="project" value="UniProtKB-KW"/>
</dbReference>
<dbReference type="SUPFAM" id="SSF53187">
    <property type="entry name" value="Zn-dependent exopeptidases"/>
    <property type="match status" value="1"/>
</dbReference>
<keyword evidence="3" id="KW-0645">Protease</keyword>
<evidence type="ECO:0000256" key="4">
    <source>
        <dbReference type="ARBA" id="ARBA00022801"/>
    </source>
</evidence>
<organism evidence="7 8">
    <name type="scientific">Aurantiacibacter atlanticus</name>
    <dbReference type="NCBI Taxonomy" id="1648404"/>
    <lineage>
        <taxon>Bacteria</taxon>
        <taxon>Pseudomonadati</taxon>
        <taxon>Pseudomonadota</taxon>
        <taxon>Alphaproteobacteria</taxon>
        <taxon>Sphingomonadales</taxon>
        <taxon>Erythrobacteraceae</taxon>
        <taxon>Aurantiacibacter</taxon>
    </lineage>
</organism>
<evidence type="ECO:0000259" key="6">
    <source>
        <dbReference type="PROSITE" id="PS00631"/>
    </source>
</evidence>
<evidence type="ECO:0000256" key="3">
    <source>
        <dbReference type="ARBA" id="ARBA00022670"/>
    </source>
</evidence>
<dbReference type="PROSITE" id="PS00631">
    <property type="entry name" value="CYTOSOL_AP"/>
    <property type="match status" value="1"/>
</dbReference>
<feature type="domain" description="Cytosol aminopeptidase" evidence="6">
    <location>
        <begin position="326"/>
        <end position="333"/>
    </location>
</feature>
<evidence type="ECO:0000313" key="7">
    <source>
        <dbReference type="EMBL" id="AKQ43429.2"/>
    </source>
</evidence>
<dbReference type="PANTHER" id="PTHR11963">
    <property type="entry name" value="LEUCINE AMINOPEPTIDASE-RELATED"/>
    <property type="match status" value="1"/>
</dbReference>
<dbReference type="EMBL" id="CP011310">
    <property type="protein sequence ID" value="AKQ43429.2"/>
    <property type="molecule type" value="Genomic_DNA"/>
</dbReference>
<dbReference type="InterPro" id="IPR011356">
    <property type="entry name" value="Leucine_aapep/pepB"/>
</dbReference>
<dbReference type="Proteomes" id="UP000059113">
    <property type="component" value="Chromosome"/>
</dbReference>
<sequence length="483" mass="51500">MITFYPFSNANENGKRYSMSIADNLIQPDRGQDAVAIHLVNKDTFEAFAKDLSGPQRAALAAQKFTGAGYQTGIVPDGEHWFAVGGVANPDELSSWCMAKLAEDLPAGTYRRVNGQPGPAMFGWQTAQNRFTRYREDSDAEGPRILLTEDVAKIDLVIAEATAACLVADLVNTPAEDLGPAALEEEAKRIAGNHKAELDVIRGDALETGFPMVHAVGRAAERKHAPRLIQFSWGDESHPRVAIVGKGVCFDSGGLDIKSAAGMKLMKKDMGGAAHALALAELIMKAGLKLRLHCVVPAVENAIAANAFRPGDVLSSRQGLTVEIGNTDAEGRLILGDALTLASEGSPELIIDFATLTGAARVAVGPDLPALFTRRDQTADQLIEAGRAHDDEPWRLPIHEAYGEWLKSDIADTNNAHGNAFAGASVAASFLDKFVGTTSDGSPIDWAHFDTFAWRPFAKPGRAKGGAALGLRAAFHALRGRYG</sequence>
<keyword evidence="2 7" id="KW-0031">Aminopeptidase</keyword>
<keyword evidence="8" id="KW-1185">Reference proteome</keyword>
<comment type="similarity">
    <text evidence="1">Belongs to the peptidase M17 family.</text>
</comment>
<name>A0A0H4VKA3_9SPHN</name>
<dbReference type="PANTHER" id="PTHR11963:SF20">
    <property type="entry name" value="PEPTIDASE B"/>
    <property type="match status" value="1"/>
</dbReference>
<dbReference type="Gene3D" id="3.40.220.10">
    <property type="entry name" value="Leucine Aminopeptidase, subunit E, domain 1"/>
    <property type="match status" value="1"/>
</dbReference>
<gene>
    <name evidence="7" type="ORF">CP97_12210</name>
</gene>
<dbReference type="Pfam" id="PF00883">
    <property type="entry name" value="Peptidase_M17"/>
    <property type="match status" value="1"/>
</dbReference>
<dbReference type="InterPro" id="IPR043472">
    <property type="entry name" value="Macro_dom-like"/>
</dbReference>
<dbReference type="InterPro" id="IPR000819">
    <property type="entry name" value="Peptidase_M17_C"/>
</dbReference>
<evidence type="ECO:0000256" key="1">
    <source>
        <dbReference type="ARBA" id="ARBA00009528"/>
    </source>
</evidence>
<dbReference type="CDD" id="cd00433">
    <property type="entry name" value="Peptidase_M17"/>
    <property type="match status" value="1"/>
</dbReference>
<dbReference type="PRINTS" id="PR00481">
    <property type="entry name" value="LAMNOPPTDASE"/>
</dbReference>
<evidence type="ECO:0000256" key="5">
    <source>
        <dbReference type="ARBA" id="ARBA00023211"/>
    </source>
</evidence>
<dbReference type="GO" id="GO:0070006">
    <property type="term" value="F:metalloaminopeptidase activity"/>
    <property type="evidence" value="ECO:0007669"/>
    <property type="project" value="InterPro"/>
</dbReference>
<keyword evidence="5" id="KW-0464">Manganese</keyword>
<proteinExistence type="inferred from homology"/>
<dbReference type="Gene3D" id="3.40.630.10">
    <property type="entry name" value="Zn peptidases"/>
    <property type="match status" value="1"/>
</dbReference>
<dbReference type="GO" id="GO:0030145">
    <property type="term" value="F:manganese ion binding"/>
    <property type="evidence" value="ECO:0007669"/>
    <property type="project" value="InterPro"/>
</dbReference>
<dbReference type="GO" id="GO:0005737">
    <property type="term" value="C:cytoplasm"/>
    <property type="evidence" value="ECO:0007669"/>
    <property type="project" value="InterPro"/>
</dbReference>
<reference evidence="8" key="2">
    <citation type="submission" date="2015-04" db="EMBL/GenBank/DDBJ databases">
        <title>The complete genome sequence of Erythrobacter sp. s21-N3.</title>
        <authorList>
            <person name="Zhuang L."/>
            <person name="Liu Y."/>
            <person name="Shao Z."/>
        </authorList>
    </citation>
    <scope>NUCLEOTIDE SEQUENCE [LARGE SCALE GENOMIC DNA]</scope>
    <source>
        <strain evidence="8">s21-N3</strain>
    </source>
</reference>
<dbReference type="STRING" id="1648404.CP97_12210"/>
<reference evidence="7 8" key="1">
    <citation type="journal article" date="2015" name="Int. J. Syst. Evol. Microbiol.">
        <title>Erythrobacter atlanticus sp. nov., a bacterium from ocean sediment able to degrade polycyclic aromatic hydrocarbons.</title>
        <authorList>
            <person name="Zhuang L."/>
            <person name="Liu Y."/>
            <person name="Wang L."/>
            <person name="Wang W."/>
            <person name="Shao Z."/>
        </authorList>
    </citation>
    <scope>NUCLEOTIDE SEQUENCE [LARGE SCALE GENOMIC DNA]</scope>
    <source>
        <strain evidence="8">s21-N3</strain>
    </source>
</reference>